<keyword evidence="6" id="KW-0521">NADP</keyword>
<evidence type="ECO:0000256" key="1">
    <source>
        <dbReference type="ARBA" id="ARBA00001974"/>
    </source>
</evidence>
<keyword evidence="7" id="KW-0560">Oxidoreductase</keyword>
<keyword evidence="5" id="KW-0274">FAD</keyword>
<comment type="pathway">
    <text evidence="2">Siderophore biosynthesis.</text>
</comment>
<evidence type="ECO:0000256" key="3">
    <source>
        <dbReference type="ARBA" id="ARBA00007588"/>
    </source>
</evidence>
<evidence type="ECO:0000256" key="2">
    <source>
        <dbReference type="ARBA" id="ARBA00004924"/>
    </source>
</evidence>
<dbReference type="PATRIC" id="fig|999552.6.peg.3369"/>
<dbReference type="InterPro" id="IPR025700">
    <property type="entry name" value="Lys/Orn_oxygenase"/>
</dbReference>
<dbReference type="Pfam" id="PF13434">
    <property type="entry name" value="Lys_Orn_oxgnase"/>
    <property type="match status" value="1"/>
</dbReference>
<evidence type="ECO:0000256" key="5">
    <source>
        <dbReference type="ARBA" id="ARBA00022827"/>
    </source>
</evidence>
<dbReference type="GO" id="GO:0016491">
    <property type="term" value="F:oxidoreductase activity"/>
    <property type="evidence" value="ECO:0007669"/>
    <property type="project" value="UniProtKB-KW"/>
</dbReference>
<protein>
    <submittedName>
        <fullName evidence="8">Lysine N6-hydroxylase/L-ornithine N5-oxygenase</fullName>
    </submittedName>
</protein>
<dbReference type="PANTHER" id="PTHR42802">
    <property type="entry name" value="MONOOXYGENASE"/>
    <property type="match status" value="1"/>
</dbReference>
<keyword evidence="9" id="KW-1185">Reference proteome</keyword>
<evidence type="ECO:0000256" key="7">
    <source>
        <dbReference type="ARBA" id="ARBA00023002"/>
    </source>
</evidence>
<evidence type="ECO:0000313" key="9">
    <source>
        <dbReference type="Proteomes" id="UP000018780"/>
    </source>
</evidence>
<dbReference type="RefSeq" id="WP_024091560.1">
    <property type="nucleotide sequence ID" value="NC_023135.1"/>
</dbReference>
<evidence type="ECO:0000256" key="4">
    <source>
        <dbReference type="ARBA" id="ARBA00022630"/>
    </source>
</evidence>
<dbReference type="InterPro" id="IPR036188">
    <property type="entry name" value="FAD/NAD-bd_sf"/>
</dbReference>
<dbReference type="SUPFAM" id="SSF51905">
    <property type="entry name" value="FAD/NAD(P)-binding domain"/>
    <property type="match status" value="2"/>
</dbReference>
<sequence>MTKTFDVAGIGFGPANIALAALFDEESLYSNSVFLDKSVNPTWQQEMLFNNALDIHSNIQNIPHRDLATLRSPRSKYTFMNYLHRTGKLLSHLNMDLLMPMRPDFAAYVGWVAEQLSGKLQTGCGVERITMLDEAHQHVYRIDMQSGEPVFARHVVVGTGREPYIPPAFEELTASGRVFHLNRYNSAHKALLNKGARKFAVVGSSQSAVEILLHLSKYEPRLELHSFMRRFAFPLKDTNPFMSEIYFPSFTEMYFEAGKDLKGRIDRDVRRTNYGACDMDVLEELYRQLYYDRMHGVNRITINRLTDILAAKEEAEGVRLTVRDGETGETRSECFDGVILATGFRNIGSDSRSVRVPRLLEGVQDQLALDEDGCVQVDRSYRAQLQPGFASAGALVLNGLCEATHGMGDAGSLSLLAPRAQTIANALLQQDHDADAGLASGVAAQ</sequence>
<dbReference type="KEGG" id="lmd:METH_16910"/>
<proteinExistence type="inferred from homology"/>
<organism evidence="8 9">
    <name type="scientific">Leisingera methylohalidivorans DSM 14336</name>
    <dbReference type="NCBI Taxonomy" id="999552"/>
    <lineage>
        <taxon>Bacteria</taxon>
        <taxon>Pseudomonadati</taxon>
        <taxon>Pseudomonadota</taxon>
        <taxon>Alphaproteobacteria</taxon>
        <taxon>Rhodobacterales</taxon>
        <taxon>Roseobacteraceae</taxon>
        <taxon>Leisingera</taxon>
    </lineage>
</organism>
<dbReference type="EMBL" id="CP006773">
    <property type="protein sequence ID" value="AHD02127.1"/>
    <property type="molecule type" value="Genomic_DNA"/>
</dbReference>
<dbReference type="Proteomes" id="UP000018780">
    <property type="component" value="Chromosome"/>
</dbReference>
<accession>V9VYZ8</accession>
<gene>
    <name evidence="8" type="ORF">METH_16910</name>
</gene>
<name>V9VYZ8_9RHOB</name>
<evidence type="ECO:0000256" key="6">
    <source>
        <dbReference type="ARBA" id="ARBA00022857"/>
    </source>
</evidence>
<dbReference type="AlphaFoldDB" id="V9VYZ8"/>
<dbReference type="GO" id="GO:0006879">
    <property type="term" value="P:intracellular iron ion homeostasis"/>
    <property type="evidence" value="ECO:0007669"/>
    <property type="project" value="TreeGrafter"/>
</dbReference>
<reference evidence="8 9" key="1">
    <citation type="submission" date="2013-09" db="EMBL/GenBank/DDBJ databases">
        <authorList>
            <consortium name="DOE Joint Genome Institute"/>
            <person name="Klenk H.-P."/>
            <person name="Huntemann M."/>
            <person name="Han J."/>
            <person name="Chen A."/>
            <person name="Kyrpides N."/>
            <person name="Mavromatis K."/>
            <person name="Markowitz V."/>
            <person name="Palaniappan K."/>
            <person name="Ivanova N."/>
            <person name="Schaumberg A."/>
            <person name="Pati A."/>
            <person name="Liolios K."/>
            <person name="Nordberg H.P."/>
            <person name="Cantor M.N."/>
            <person name="Hua S.X."/>
            <person name="Woyke T."/>
        </authorList>
    </citation>
    <scope>NUCLEOTIDE SEQUENCE [LARGE SCALE GENOMIC DNA]</scope>
    <source>
        <strain evidence="8 9">DSM 14336</strain>
    </source>
</reference>
<dbReference type="Gene3D" id="3.50.50.60">
    <property type="entry name" value="FAD/NAD(P)-binding domain"/>
    <property type="match status" value="1"/>
</dbReference>
<evidence type="ECO:0000313" key="8">
    <source>
        <dbReference type="EMBL" id="AHD02127.1"/>
    </source>
</evidence>
<dbReference type="HOGENOM" id="CLU_020931_2_0_5"/>
<dbReference type="STRING" id="999552.METH_16910"/>
<comment type="cofactor">
    <cofactor evidence="1">
        <name>FAD</name>
        <dbReference type="ChEBI" id="CHEBI:57692"/>
    </cofactor>
</comment>
<comment type="similarity">
    <text evidence="3">Belongs to the lysine N(6)-hydroxylase/L-ornithine N(5)-oxygenase family.</text>
</comment>
<keyword evidence="4" id="KW-0285">Flavoprotein</keyword>
<dbReference type="PANTHER" id="PTHR42802:SF1">
    <property type="entry name" value="L-ORNITHINE N(5)-MONOOXYGENASE"/>
    <property type="match status" value="1"/>
</dbReference>